<dbReference type="AlphaFoldDB" id="A0A7W9ZC10"/>
<dbReference type="Proteomes" id="UP000575983">
    <property type="component" value="Unassembled WGS sequence"/>
</dbReference>
<organism evidence="1 2">
    <name type="scientific">Borreliella lanei</name>
    <dbReference type="NCBI Taxonomy" id="373540"/>
    <lineage>
        <taxon>Bacteria</taxon>
        <taxon>Pseudomonadati</taxon>
        <taxon>Spirochaetota</taxon>
        <taxon>Spirochaetia</taxon>
        <taxon>Spirochaetales</taxon>
        <taxon>Borreliaceae</taxon>
        <taxon>Borreliella</taxon>
    </lineage>
</organism>
<name>A0A7W9ZC10_9SPIR</name>
<protein>
    <submittedName>
        <fullName evidence="1">Uncharacterized protein</fullName>
    </submittedName>
</protein>
<sequence length="52" mass="6170">MYNFRLCKFLQDPFSLKKFEIKFIIVDLSPVVFLDNNLDCLDLALEVKNDLM</sequence>
<evidence type="ECO:0000313" key="1">
    <source>
        <dbReference type="EMBL" id="MBB6208468.1"/>
    </source>
</evidence>
<proteinExistence type="predicted"/>
<evidence type="ECO:0000313" key="2">
    <source>
        <dbReference type="Proteomes" id="UP000575983"/>
    </source>
</evidence>
<reference evidence="1 2" key="1">
    <citation type="submission" date="2020-08" db="EMBL/GenBank/DDBJ databases">
        <title>Genomic Encyclopedia of Type Strains, Phase IV (KMG-IV): sequencing the most valuable type-strain genomes for metagenomic binning, comparative biology and taxonomic classification.</title>
        <authorList>
            <person name="Goeker M."/>
        </authorList>
    </citation>
    <scope>NUCLEOTIDE SEQUENCE [LARGE SCALE GENOMIC DNA]</scope>
    <source>
        <strain evidence="1 2">DSM 17992</strain>
    </source>
</reference>
<keyword evidence="2" id="KW-1185">Reference proteome</keyword>
<comment type="caution">
    <text evidence="1">The sequence shown here is derived from an EMBL/GenBank/DDBJ whole genome shotgun (WGS) entry which is preliminary data.</text>
</comment>
<gene>
    <name evidence="1" type="ORF">HNQ06_000998</name>
</gene>
<accession>A0A7W9ZC10</accession>
<dbReference type="EMBL" id="JACHFC010000007">
    <property type="protein sequence ID" value="MBB6208468.1"/>
    <property type="molecule type" value="Genomic_DNA"/>
</dbReference>